<dbReference type="PANTHER" id="PTHR32251">
    <property type="entry name" value="3-OXO-5-ALPHA-STEROID 4-DEHYDROGENASE"/>
    <property type="match status" value="1"/>
</dbReference>
<dbReference type="InterPro" id="IPR010721">
    <property type="entry name" value="UstE-like"/>
</dbReference>
<dbReference type="PROSITE" id="PS50244">
    <property type="entry name" value="S5A_REDUCTASE"/>
    <property type="match status" value="1"/>
</dbReference>
<dbReference type="PANTHER" id="PTHR32251:SF23">
    <property type="entry name" value="3-OXO-5-ALPHA-STEROID 4-DEHYDROGENASE (DUF1295)"/>
    <property type="match status" value="1"/>
</dbReference>
<feature type="transmembrane region" description="Helical" evidence="1">
    <location>
        <begin position="235"/>
        <end position="255"/>
    </location>
</feature>
<dbReference type="OrthoDB" id="201504at2759"/>
<protein>
    <recommendedName>
        <fullName evidence="4">Steroid 5-alpha reductase C-terminal domain-containing protein</fullName>
    </recommendedName>
</protein>
<keyword evidence="1" id="KW-0472">Membrane</keyword>
<reference evidence="2" key="1">
    <citation type="submission" date="2021-01" db="EMBL/GenBank/DDBJ databases">
        <authorList>
            <consortium name="Genoscope - CEA"/>
            <person name="William W."/>
        </authorList>
    </citation>
    <scope>NUCLEOTIDE SEQUENCE</scope>
</reference>
<evidence type="ECO:0008006" key="4">
    <source>
        <dbReference type="Google" id="ProtNLM"/>
    </source>
</evidence>
<keyword evidence="1" id="KW-1133">Transmembrane helix</keyword>
<dbReference type="EMBL" id="CAJJDN010000019">
    <property type="protein sequence ID" value="CAD8064643.1"/>
    <property type="molecule type" value="Genomic_DNA"/>
</dbReference>
<dbReference type="GO" id="GO:0016020">
    <property type="term" value="C:membrane"/>
    <property type="evidence" value="ECO:0007669"/>
    <property type="project" value="TreeGrafter"/>
</dbReference>
<dbReference type="Proteomes" id="UP000692954">
    <property type="component" value="Unassembled WGS sequence"/>
</dbReference>
<accession>A0A8S1LGD6</accession>
<comment type="caution">
    <text evidence="2">The sequence shown here is derived from an EMBL/GenBank/DDBJ whole genome shotgun (WGS) entry which is preliminary data.</text>
</comment>
<keyword evidence="1" id="KW-0812">Transmembrane</keyword>
<evidence type="ECO:0000256" key="1">
    <source>
        <dbReference type="SAM" id="Phobius"/>
    </source>
</evidence>
<feature type="transmembrane region" description="Helical" evidence="1">
    <location>
        <begin position="129"/>
        <end position="154"/>
    </location>
</feature>
<organism evidence="2 3">
    <name type="scientific">Paramecium sonneborni</name>
    <dbReference type="NCBI Taxonomy" id="65129"/>
    <lineage>
        <taxon>Eukaryota</taxon>
        <taxon>Sar</taxon>
        <taxon>Alveolata</taxon>
        <taxon>Ciliophora</taxon>
        <taxon>Intramacronucleata</taxon>
        <taxon>Oligohymenophorea</taxon>
        <taxon>Peniculida</taxon>
        <taxon>Parameciidae</taxon>
        <taxon>Paramecium</taxon>
    </lineage>
</organism>
<sequence>MKYSYQQSLQHMLIPYVISGVLWIPLSKIVENFYPDQLISQFIVDLIATFIVFIQSILIKNSSIYDPYWHIVPMYFTAYWCFESQSWWPVLVCFFYCIKQDISYFRFWPGLSYEDFRYEEFKNKINNSFIYWIFSLLSFHIYPTVIVYLGYIPLYYTIKETQNHNILYEIGLLISIIAVIIQWIADYQLYPYRTKQIKGDCDVGLWKYSRHPNYFGECLFWWGMYIASLSFGMKYWYWGIGALGIQIMFLAYSIPNMESHLLKKRPSYKKYQQQVSCFIPWFRKNSKSN</sequence>
<dbReference type="Pfam" id="PF06966">
    <property type="entry name" value="DUF1295"/>
    <property type="match status" value="1"/>
</dbReference>
<proteinExistence type="predicted"/>
<feature type="transmembrane region" description="Helical" evidence="1">
    <location>
        <begin position="12"/>
        <end position="30"/>
    </location>
</feature>
<dbReference type="AlphaFoldDB" id="A0A8S1LGD6"/>
<gene>
    <name evidence="2" type="ORF">PSON_ATCC_30995.1.T0190219</name>
</gene>
<evidence type="ECO:0000313" key="2">
    <source>
        <dbReference type="EMBL" id="CAD8064643.1"/>
    </source>
</evidence>
<keyword evidence="3" id="KW-1185">Reference proteome</keyword>
<feature type="transmembrane region" description="Helical" evidence="1">
    <location>
        <begin position="42"/>
        <end position="59"/>
    </location>
</feature>
<evidence type="ECO:0000313" key="3">
    <source>
        <dbReference type="Proteomes" id="UP000692954"/>
    </source>
</evidence>
<name>A0A8S1LGD6_9CILI</name>
<feature type="transmembrane region" description="Helical" evidence="1">
    <location>
        <begin position="166"/>
        <end position="185"/>
    </location>
</feature>